<reference evidence="7" key="3">
    <citation type="submission" date="2023-01" db="EMBL/GenBank/DDBJ databases">
        <title>Human gut microbiome strain richness.</title>
        <authorList>
            <person name="Chen-Liaw A."/>
        </authorList>
    </citation>
    <scope>NUCLEOTIDE SEQUENCE</scope>
    <source>
        <strain evidence="7">D55st1_G4_D55t1_190419</strain>
    </source>
</reference>
<dbReference type="GO" id="GO:0051287">
    <property type="term" value="F:NAD binding"/>
    <property type="evidence" value="ECO:0007669"/>
    <property type="project" value="InterPro"/>
</dbReference>
<comment type="similarity">
    <text evidence="1">Belongs to the HIBADH-related family.</text>
</comment>
<dbReference type="InterPro" id="IPR008927">
    <property type="entry name" value="6-PGluconate_DH-like_C_sf"/>
</dbReference>
<accession>A0A1Y4M0V7</accession>
<evidence type="ECO:0000313" key="7">
    <source>
        <dbReference type="EMBL" id="MDC0828976.1"/>
    </source>
</evidence>
<name>A0A1Y4M0V7_9FIRM</name>
<dbReference type="EMBL" id="NFKM01000003">
    <property type="protein sequence ID" value="OUP61519.1"/>
    <property type="molecule type" value="Genomic_DNA"/>
</dbReference>
<dbReference type="GO" id="GO:0050661">
    <property type="term" value="F:NADP binding"/>
    <property type="evidence" value="ECO:0007669"/>
    <property type="project" value="InterPro"/>
</dbReference>
<evidence type="ECO:0000259" key="5">
    <source>
        <dbReference type="Pfam" id="PF03446"/>
    </source>
</evidence>
<proteinExistence type="inferred from homology"/>
<dbReference type="PIRSF" id="PIRSF000103">
    <property type="entry name" value="HIBADH"/>
    <property type="match status" value="1"/>
</dbReference>
<evidence type="ECO:0000256" key="3">
    <source>
        <dbReference type="ARBA" id="ARBA00023027"/>
    </source>
</evidence>
<dbReference type="RefSeq" id="WP_015535148.1">
    <property type="nucleotide sequence ID" value="NZ_CBCTZC010000009.1"/>
</dbReference>
<dbReference type="InterPro" id="IPR036291">
    <property type="entry name" value="NAD(P)-bd_dom_sf"/>
</dbReference>
<dbReference type="Proteomes" id="UP000195447">
    <property type="component" value="Unassembled WGS sequence"/>
</dbReference>
<reference evidence="8" key="2">
    <citation type="journal article" date="2018" name="BMC Genomics">
        <title>Whole genome sequencing and function prediction of 133 gut anaerobes isolated from chicken caecum in pure cultures.</title>
        <authorList>
            <person name="Medvecky M."/>
            <person name="Cejkova D."/>
            <person name="Polansky O."/>
            <person name="Karasova D."/>
            <person name="Kubasova T."/>
            <person name="Cizek A."/>
            <person name="Rychlik I."/>
        </authorList>
    </citation>
    <scope>NUCLEOTIDE SEQUENCE</scope>
    <source>
        <strain evidence="8">An178</strain>
    </source>
</reference>
<keyword evidence="3" id="KW-0520">NAD</keyword>
<dbReference type="AlphaFoldDB" id="A0A1Y4M0V7"/>
<feature type="domain" description="3-hydroxyisobutyrate dehydrogenase-like NAD-binding" evidence="6">
    <location>
        <begin position="161"/>
        <end position="245"/>
    </location>
</feature>
<evidence type="ECO:0000256" key="2">
    <source>
        <dbReference type="ARBA" id="ARBA00023002"/>
    </source>
</evidence>
<gene>
    <name evidence="8" type="ORF">B5F14_02710</name>
    <name evidence="7" type="ORF">POG00_09710</name>
</gene>
<protein>
    <submittedName>
        <fullName evidence="7">NAD(P)-dependent oxidoreductase</fullName>
    </submittedName>
</protein>
<evidence type="ECO:0000256" key="1">
    <source>
        <dbReference type="ARBA" id="ARBA00009080"/>
    </source>
</evidence>
<evidence type="ECO:0000259" key="6">
    <source>
        <dbReference type="Pfam" id="PF14833"/>
    </source>
</evidence>
<dbReference type="GeneID" id="79875936"/>
<reference evidence="9" key="1">
    <citation type="submission" date="2017-04" db="EMBL/GenBank/DDBJ databases">
        <title>Function of individual gut microbiota members based on whole genome sequencing of pure cultures obtained from chicken caecum.</title>
        <authorList>
            <person name="Medvecky M."/>
            <person name="Cejkova D."/>
            <person name="Polansky O."/>
            <person name="Karasova D."/>
            <person name="Kubasova T."/>
            <person name="Cizek A."/>
            <person name="Rychlik I."/>
        </authorList>
    </citation>
    <scope>NUCLEOTIDE SEQUENCE [LARGE SCALE GENOMIC DNA]</scope>
    <source>
        <strain evidence="9">An178</strain>
    </source>
</reference>
<dbReference type="InterPro" id="IPR006115">
    <property type="entry name" value="6PGDH_NADP-bd"/>
</dbReference>
<dbReference type="Proteomes" id="UP001220658">
    <property type="component" value="Unassembled WGS sequence"/>
</dbReference>
<dbReference type="PANTHER" id="PTHR43060">
    <property type="entry name" value="3-HYDROXYISOBUTYRATE DEHYDROGENASE-LIKE 1, MITOCHONDRIAL-RELATED"/>
    <property type="match status" value="1"/>
</dbReference>
<dbReference type="EMBL" id="JAQNCK010000031">
    <property type="protein sequence ID" value="MDC0828976.1"/>
    <property type="molecule type" value="Genomic_DNA"/>
</dbReference>
<comment type="caution">
    <text evidence="8">The sequence shown here is derived from an EMBL/GenBank/DDBJ whole genome shotgun (WGS) entry which is preliminary data.</text>
</comment>
<dbReference type="InterPro" id="IPR013328">
    <property type="entry name" value="6PGD_dom2"/>
</dbReference>
<evidence type="ECO:0000256" key="4">
    <source>
        <dbReference type="PIRSR" id="PIRSR000103-1"/>
    </source>
</evidence>
<keyword evidence="9" id="KW-1185">Reference proteome</keyword>
<feature type="domain" description="6-phosphogluconate dehydrogenase NADP-binding" evidence="5">
    <location>
        <begin position="2"/>
        <end position="158"/>
    </location>
</feature>
<dbReference type="Gene3D" id="3.40.50.720">
    <property type="entry name" value="NAD(P)-binding Rossmann-like Domain"/>
    <property type="match status" value="1"/>
</dbReference>
<dbReference type="Gene3D" id="1.10.1040.10">
    <property type="entry name" value="N-(1-d-carboxylethyl)-l-norvaline Dehydrogenase, domain 2"/>
    <property type="match status" value="1"/>
</dbReference>
<dbReference type="GO" id="GO:0016491">
    <property type="term" value="F:oxidoreductase activity"/>
    <property type="evidence" value="ECO:0007669"/>
    <property type="project" value="UniProtKB-KW"/>
</dbReference>
<dbReference type="Pfam" id="PF03446">
    <property type="entry name" value="NAD_binding_2"/>
    <property type="match status" value="1"/>
</dbReference>
<evidence type="ECO:0000313" key="9">
    <source>
        <dbReference type="Proteomes" id="UP000195447"/>
    </source>
</evidence>
<dbReference type="InterPro" id="IPR029154">
    <property type="entry name" value="HIBADH-like_NADP-bd"/>
</dbReference>
<dbReference type="SUPFAM" id="SSF48179">
    <property type="entry name" value="6-phosphogluconate dehydrogenase C-terminal domain-like"/>
    <property type="match status" value="1"/>
</dbReference>
<sequence>MKIGWIGAGIMGSPMIMHLIDRQYEVHVYARHAEKIKPVLDKGAILEKEIKNLVQECDVICTMVGFPSDVKEVYEEIFKWVDAGKVCIDFTTSSPKLAEELNALGIQKQVDILDAPVTGGDVGAKKGTLTVLVGGKEEVYEEMKPIFESFGKDIYYCGKAGNGQYVKIANQIMIANNLQGICEAYQYLSDMSVDENMIISCLKNGAAGSRQLDLNGQKMFDGDYAPGFYVKHFIKDLKIATSESKVPLTGVKTVINEYLDLVDRGYSEKGTQCLIEYFK</sequence>
<dbReference type="Pfam" id="PF14833">
    <property type="entry name" value="NAD_binding_11"/>
    <property type="match status" value="1"/>
</dbReference>
<dbReference type="InterPro" id="IPR015815">
    <property type="entry name" value="HIBADH-related"/>
</dbReference>
<dbReference type="SUPFAM" id="SSF51735">
    <property type="entry name" value="NAD(P)-binding Rossmann-fold domains"/>
    <property type="match status" value="1"/>
</dbReference>
<feature type="active site" evidence="4">
    <location>
        <position position="167"/>
    </location>
</feature>
<evidence type="ECO:0000313" key="8">
    <source>
        <dbReference type="EMBL" id="OUP61519.1"/>
    </source>
</evidence>
<keyword evidence="2" id="KW-0560">Oxidoreductase</keyword>
<dbReference type="PANTHER" id="PTHR43060:SF15">
    <property type="entry name" value="3-HYDROXYISOBUTYRATE DEHYDROGENASE-LIKE 1, MITOCHONDRIAL-RELATED"/>
    <property type="match status" value="1"/>
</dbReference>
<organism evidence="8 9">
    <name type="scientific">Faecalitalea cylindroides</name>
    <dbReference type="NCBI Taxonomy" id="39483"/>
    <lineage>
        <taxon>Bacteria</taxon>
        <taxon>Bacillati</taxon>
        <taxon>Bacillota</taxon>
        <taxon>Erysipelotrichia</taxon>
        <taxon>Erysipelotrichales</taxon>
        <taxon>Erysipelotrichaceae</taxon>
        <taxon>Faecalitalea</taxon>
    </lineage>
</organism>